<dbReference type="OrthoDB" id="1694274at2759"/>
<dbReference type="PaxDb" id="3218-PP1S235_86V6.1"/>
<keyword evidence="6" id="KW-1185">Reference proteome</keyword>
<dbReference type="KEGG" id="ppp:112274287"/>
<evidence type="ECO:0000256" key="2">
    <source>
        <dbReference type="ARBA" id="ARBA00022801"/>
    </source>
</evidence>
<evidence type="ECO:0000313" key="4">
    <source>
        <dbReference type="EMBL" id="PNR31894.1"/>
    </source>
</evidence>
<dbReference type="Gramene" id="Pp3c21_10890V3.1">
    <property type="protein sequence ID" value="Pp3c21_10890V3.1"/>
    <property type="gene ID" value="Pp3c21_10890"/>
</dbReference>
<gene>
    <name evidence="5" type="primary">LOC112274287</name>
    <name evidence="4" type="ORF">PHYPA_026017</name>
</gene>
<dbReference type="GO" id="GO:0050124">
    <property type="term" value="F:N-acylneuraminate-9-phosphatase activity"/>
    <property type="evidence" value="ECO:0000318"/>
    <property type="project" value="GO_Central"/>
</dbReference>
<evidence type="ECO:0000256" key="1">
    <source>
        <dbReference type="ARBA" id="ARBA00001946"/>
    </source>
</evidence>
<reference evidence="4 6" key="2">
    <citation type="journal article" date="2018" name="Plant J.">
        <title>The Physcomitrella patens chromosome-scale assembly reveals moss genome structure and evolution.</title>
        <authorList>
            <person name="Lang D."/>
            <person name="Ullrich K.K."/>
            <person name="Murat F."/>
            <person name="Fuchs J."/>
            <person name="Jenkins J."/>
            <person name="Haas F.B."/>
            <person name="Piednoel M."/>
            <person name="Gundlach H."/>
            <person name="Van Bel M."/>
            <person name="Meyberg R."/>
            <person name="Vives C."/>
            <person name="Morata J."/>
            <person name="Symeonidi A."/>
            <person name="Hiss M."/>
            <person name="Muchero W."/>
            <person name="Kamisugi Y."/>
            <person name="Saleh O."/>
            <person name="Blanc G."/>
            <person name="Decker E.L."/>
            <person name="van Gessel N."/>
            <person name="Grimwood J."/>
            <person name="Hayes R.D."/>
            <person name="Graham S.W."/>
            <person name="Gunter L.E."/>
            <person name="McDaniel S.F."/>
            <person name="Hoernstein S.N.W."/>
            <person name="Larsson A."/>
            <person name="Li F.W."/>
            <person name="Perroud P.F."/>
            <person name="Phillips J."/>
            <person name="Ranjan P."/>
            <person name="Rokshar D.S."/>
            <person name="Rothfels C.J."/>
            <person name="Schneider L."/>
            <person name="Shu S."/>
            <person name="Stevenson D.W."/>
            <person name="Thummler F."/>
            <person name="Tillich M."/>
            <person name="Villarreal Aguilar J.C."/>
            <person name="Widiez T."/>
            <person name="Wong G.K."/>
            <person name="Wymore A."/>
            <person name="Zhang Y."/>
            <person name="Zimmer A.D."/>
            <person name="Quatrano R.S."/>
            <person name="Mayer K.F.X."/>
            <person name="Goodstein D."/>
            <person name="Casacuberta J.M."/>
            <person name="Vandepoele K."/>
            <person name="Reski R."/>
            <person name="Cuming A.C."/>
            <person name="Tuskan G.A."/>
            <person name="Maumus F."/>
            <person name="Salse J."/>
            <person name="Schmutz J."/>
            <person name="Rensing S.A."/>
        </authorList>
    </citation>
    <scope>NUCLEOTIDE SEQUENCE [LARGE SCALE GENOMIC DNA]</scope>
    <source>
        <strain evidence="5 6">cv. Gransden 2004</strain>
    </source>
</reference>
<protein>
    <recommendedName>
        <fullName evidence="7">N-acylneuraminate-9-phosphatase</fullName>
    </recommendedName>
</protein>
<dbReference type="HOGENOM" id="CLU_045011_8_2_1"/>
<sequence length="345" mass="37694">MASASTLRALAPRLLPSSFSPSPLLHFPPSRVTLFKFEGDESRCRIVKESKCLAREVSHRRRGGSVATLVAVFEDGVTGAAGSAAMEVNENCVGAAEVKKDGCVKAVFFDLDDTLVLTHAADKVAQLAVLVLAERNVPHINGVEMVKVFVEKFDVSPWDRTHQVDVREWRARIWNEALQSQGVDDLPLARNLQDLFDKERLLSFQWAPGVESMVQRLHELGIKVGIITNGHFSVQRDKLKACKADLLFDTILVGGEEPNQKPHREIFLKACRLAGCSPEETIMVGDNLKTDIQGGINAGFLATVWVNVHNLEGLPAGGATPDHIISNIGELPGLLKQLDLDLGQS</sequence>
<dbReference type="InterPro" id="IPR051400">
    <property type="entry name" value="HAD-like_hydrolase"/>
</dbReference>
<dbReference type="SUPFAM" id="SSF56784">
    <property type="entry name" value="HAD-like"/>
    <property type="match status" value="1"/>
</dbReference>
<dbReference type="InterPro" id="IPR006439">
    <property type="entry name" value="HAD-SF_hydro_IA"/>
</dbReference>
<dbReference type="Pfam" id="PF00702">
    <property type="entry name" value="Hydrolase"/>
    <property type="match status" value="1"/>
</dbReference>
<reference evidence="4 6" key="1">
    <citation type="journal article" date="2008" name="Science">
        <title>The Physcomitrella genome reveals evolutionary insights into the conquest of land by plants.</title>
        <authorList>
            <person name="Rensing S."/>
            <person name="Lang D."/>
            <person name="Zimmer A."/>
            <person name="Terry A."/>
            <person name="Salamov A."/>
            <person name="Shapiro H."/>
            <person name="Nishiyama T."/>
            <person name="Perroud P.-F."/>
            <person name="Lindquist E."/>
            <person name="Kamisugi Y."/>
            <person name="Tanahashi T."/>
            <person name="Sakakibara K."/>
            <person name="Fujita T."/>
            <person name="Oishi K."/>
            <person name="Shin-I T."/>
            <person name="Kuroki Y."/>
            <person name="Toyoda A."/>
            <person name="Suzuki Y."/>
            <person name="Hashimoto A."/>
            <person name="Yamaguchi K."/>
            <person name="Sugano A."/>
            <person name="Kohara Y."/>
            <person name="Fujiyama A."/>
            <person name="Anterola A."/>
            <person name="Aoki S."/>
            <person name="Ashton N."/>
            <person name="Barbazuk W.B."/>
            <person name="Barker E."/>
            <person name="Bennetzen J."/>
            <person name="Bezanilla M."/>
            <person name="Blankenship R."/>
            <person name="Cho S.H."/>
            <person name="Dutcher S."/>
            <person name="Estelle M."/>
            <person name="Fawcett J.A."/>
            <person name="Gundlach H."/>
            <person name="Hanada K."/>
            <person name="Heyl A."/>
            <person name="Hicks K.A."/>
            <person name="Hugh J."/>
            <person name="Lohr M."/>
            <person name="Mayer K."/>
            <person name="Melkozernov A."/>
            <person name="Murata T."/>
            <person name="Nelson D."/>
            <person name="Pils B."/>
            <person name="Prigge M."/>
            <person name="Reiss B."/>
            <person name="Renner T."/>
            <person name="Rombauts S."/>
            <person name="Rushton P."/>
            <person name="Sanderfoot A."/>
            <person name="Schween G."/>
            <person name="Shiu S.-H."/>
            <person name="Stueber K."/>
            <person name="Theodoulou F.L."/>
            <person name="Tu H."/>
            <person name="Van de Peer Y."/>
            <person name="Verrier P.J."/>
            <person name="Waters E."/>
            <person name="Wood A."/>
            <person name="Yang L."/>
            <person name="Cove D."/>
            <person name="Cuming A."/>
            <person name="Hasebe M."/>
            <person name="Lucas S."/>
            <person name="Mishler D.B."/>
            <person name="Reski R."/>
            <person name="Grigoriev I."/>
            <person name="Quatrano R.S."/>
            <person name="Boore J.L."/>
        </authorList>
    </citation>
    <scope>NUCLEOTIDE SEQUENCE [LARGE SCALE GENOMIC DNA]</scope>
    <source>
        <strain evidence="5 6">cv. Gransden 2004</strain>
    </source>
</reference>
<evidence type="ECO:0000313" key="5">
    <source>
        <dbReference type="EnsemblPlants" id="Pp3c21_10890V3.1"/>
    </source>
</evidence>
<name>A9TI28_PHYPA</name>
<evidence type="ECO:0008006" key="7">
    <source>
        <dbReference type="Google" id="ProtNLM"/>
    </source>
</evidence>
<dbReference type="eggNOG" id="KOG3085">
    <property type="taxonomic scope" value="Eukaryota"/>
</dbReference>
<dbReference type="SFLD" id="SFLDG01129">
    <property type="entry name" value="C1.5:_HAD__Beta-PGM__Phosphata"/>
    <property type="match status" value="1"/>
</dbReference>
<dbReference type="NCBIfam" id="TIGR01662">
    <property type="entry name" value="HAD-SF-IIIA"/>
    <property type="match status" value="1"/>
</dbReference>
<dbReference type="PANTHER" id="PTHR46470">
    <property type="entry name" value="N-ACYLNEURAMINATE-9-PHOSPHATASE"/>
    <property type="match status" value="1"/>
</dbReference>
<dbReference type="Gramene" id="Pp3c21_10890V3.2">
    <property type="protein sequence ID" value="Pp3c21_10890V3.2"/>
    <property type="gene ID" value="Pp3c21_10890"/>
</dbReference>
<dbReference type="PANTHER" id="PTHR46470:SF3">
    <property type="entry name" value="N-ACYLNEURAMINATE-9-PHOSPHATASE"/>
    <property type="match status" value="1"/>
</dbReference>
<keyword evidence="2" id="KW-0378">Hydrolase</keyword>
<dbReference type="STRING" id="3218.A9TI28"/>
<evidence type="ECO:0000256" key="3">
    <source>
        <dbReference type="ARBA" id="ARBA00022842"/>
    </source>
</evidence>
<dbReference type="GO" id="GO:0046380">
    <property type="term" value="P:N-acetylneuraminate biosynthetic process"/>
    <property type="evidence" value="ECO:0000318"/>
    <property type="project" value="GO_Central"/>
</dbReference>
<dbReference type="AlphaFoldDB" id="A9TI28"/>
<organism evidence="4">
    <name type="scientific">Physcomitrium patens</name>
    <name type="common">Spreading-leaved earth moss</name>
    <name type="synonym">Physcomitrella patens</name>
    <dbReference type="NCBI Taxonomy" id="3218"/>
    <lineage>
        <taxon>Eukaryota</taxon>
        <taxon>Viridiplantae</taxon>
        <taxon>Streptophyta</taxon>
        <taxon>Embryophyta</taxon>
        <taxon>Bryophyta</taxon>
        <taxon>Bryophytina</taxon>
        <taxon>Bryopsida</taxon>
        <taxon>Funariidae</taxon>
        <taxon>Funariales</taxon>
        <taxon>Funariaceae</taxon>
        <taxon>Physcomitrium</taxon>
    </lineage>
</organism>
<dbReference type="Proteomes" id="UP000006727">
    <property type="component" value="Chromosome 21"/>
</dbReference>
<dbReference type="EMBL" id="ABEU02000021">
    <property type="protein sequence ID" value="PNR31894.1"/>
    <property type="molecule type" value="Genomic_DNA"/>
</dbReference>
<dbReference type="InterPro" id="IPR023214">
    <property type="entry name" value="HAD_sf"/>
</dbReference>
<dbReference type="NCBIfam" id="TIGR01549">
    <property type="entry name" value="HAD-SF-IA-v1"/>
    <property type="match status" value="1"/>
</dbReference>
<dbReference type="RefSeq" id="XP_024359393.1">
    <property type="nucleotide sequence ID" value="XM_024503625.2"/>
</dbReference>
<reference evidence="5" key="3">
    <citation type="submission" date="2020-12" db="UniProtKB">
        <authorList>
            <consortium name="EnsemblPlants"/>
        </authorList>
    </citation>
    <scope>IDENTIFICATION</scope>
</reference>
<dbReference type="OMA" id="HINGVEM"/>
<accession>A9TI28</accession>
<proteinExistence type="predicted"/>
<dbReference type="InterPro" id="IPR006549">
    <property type="entry name" value="HAD-SF_hydro_IIIA"/>
</dbReference>
<comment type="cofactor">
    <cofactor evidence="1">
        <name>Mg(2+)</name>
        <dbReference type="ChEBI" id="CHEBI:18420"/>
    </cofactor>
</comment>
<dbReference type="EnsemblPlants" id="Pp3c21_10890V3.2">
    <property type="protein sequence ID" value="Pp3c21_10890V3.2"/>
    <property type="gene ID" value="Pp3c21_10890"/>
</dbReference>
<dbReference type="GeneID" id="112274287"/>
<dbReference type="Gene3D" id="3.40.50.1000">
    <property type="entry name" value="HAD superfamily/HAD-like"/>
    <property type="match status" value="1"/>
</dbReference>
<dbReference type="EnsemblPlants" id="Pp3c21_10890V3.1">
    <property type="protein sequence ID" value="Pp3c21_10890V3.1"/>
    <property type="gene ID" value="Pp3c21_10890"/>
</dbReference>
<dbReference type="InterPro" id="IPR036412">
    <property type="entry name" value="HAD-like_sf"/>
</dbReference>
<keyword evidence="3" id="KW-0460">Magnesium</keyword>
<dbReference type="SFLD" id="SFLDS00003">
    <property type="entry name" value="Haloacid_Dehalogenase"/>
    <property type="match status" value="1"/>
</dbReference>
<evidence type="ECO:0000313" key="6">
    <source>
        <dbReference type="Proteomes" id="UP000006727"/>
    </source>
</evidence>
<dbReference type="Gene3D" id="1.20.120.710">
    <property type="entry name" value="Haloacid dehalogenase hydrolase-like domain"/>
    <property type="match status" value="1"/>
</dbReference>